<feature type="domain" description="Mce/MlaD" evidence="2">
    <location>
        <begin position="54"/>
        <end position="128"/>
    </location>
</feature>
<sequence length="440" mass="46247">MSARTSRTRRTRRYDGEPPRRVIVRGLVVVGLLAGLAYLAAAFYNGVPGRDYRFVNAEVPRIGSLLDHDPVRLGGVRVGQVRSIELAPDGGNRLRLQLEPGTKLAADTGIRIRANGLLGARFVELVPGRSDVALADGAPIKGDDRALTFGATDALDTFDRETRGALRPLLGELGTGLAGQGANVNDLLRVGGREIVPTKKLFTTLRTADLDGLLPSLRSGMVPLDDERVAITDLFGAGDRALAPFVVERDATRDALGAAPTALDAGDAGLRAGRPLLAAARSLSRQANLTLPRLPAGLRATSALLKEAPGPLDRATDLLDEVKPVVPSVLRVTGAASPLLKPATDLLADIVPVVRKLGPYGCDLENFGAVFRSMTGLGTRNTSGPNGPAMQFRLQIAAPVPTEALSLPDSTGLITREGYPAPCTYLAKPYPIIERPGGGG</sequence>
<keyword evidence="1" id="KW-1133">Transmembrane helix</keyword>
<evidence type="ECO:0000259" key="2">
    <source>
        <dbReference type="Pfam" id="PF02470"/>
    </source>
</evidence>
<organism evidence="3 4">
    <name type="scientific">Paraconexibacter algicola</name>
    <dbReference type="NCBI Taxonomy" id="2133960"/>
    <lineage>
        <taxon>Bacteria</taxon>
        <taxon>Bacillati</taxon>
        <taxon>Actinomycetota</taxon>
        <taxon>Thermoleophilia</taxon>
        <taxon>Solirubrobacterales</taxon>
        <taxon>Paraconexibacteraceae</taxon>
        <taxon>Paraconexibacter</taxon>
    </lineage>
</organism>
<dbReference type="EMBL" id="PYYB01000001">
    <property type="protein sequence ID" value="PTL58168.1"/>
    <property type="molecule type" value="Genomic_DNA"/>
</dbReference>
<protein>
    <recommendedName>
        <fullName evidence="2">Mce/MlaD domain-containing protein</fullName>
    </recommendedName>
</protein>
<comment type="caution">
    <text evidence="3">The sequence shown here is derived from an EMBL/GenBank/DDBJ whole genome shotgun (WGS) entry which is preliminary data.</text>
</comment>
<keyword evidence="1" id="KW-0812">Transmembrane</keyword>
<dbReference type="AlphaFoldDB" id="A0A2T4UG12"/>
<keyword evidence="4" id="KW-1185">Reference proteome</keyword>
<reference evidence="3 4" key="1">
    <citation type="submission" date="2018-03" db="EMBL/GenBank/DDBJ databases">
        <title>Aquarubrobacter algicola gen. nov., sp. nov., a novel actinobacterium isolated from shallow eutrophic lake during the end of cyanobacterial harmful algal blooms.</title>
        <authorList>
            <person name="Chun S.J."/>
        </authorList>
    </citation>
    <scope>NUCLEOTIDE SEQUENCE [LARGE SCALE GENOMIC DNA]</scope>
    <source>
        <strain evidence="3 4">Seoho-28</strain>
    </source>
</reference>
<dbReference type="Pfam" id="PF02470">
    <property type="entry name" value="MlaD"/>
    <property type="match status" value="1"/>
</dbReference>
<dbReference type="InterPro" id="IPR052336">
    <property type="entry name" value="MlaD_Phospholipid_Transporter"/>
</dbReference>
<dbReference type="OrthoDB" id="338143at2"/>
<dbReference type="PANTHER" id="PTHR33371">
    <property type="entry name" value="INTERMEMBRANE PHOSPHOLIPID TRANSPORT SYSTEM BINDING PROTEIN MLAD-RELATED"/>
    <property type="match status" value="1"/>
</dbReference>
<dbReference type="InterPro" id="IPR003399">
    <property type="entry name" value="Mce/MlaD"/>
</dbReference>
<dbReference type="Proteomes" id="UP000240739">
    <property type="component" value="Unassembled WGS sequence"/>
</dbReference>
<evidence type="ECO:0000313" key="3">
    <source>
        <dbReference type="EMBL" id="PTL58168.1"/>
    </source>
</evidence>
<evidence type="ECO:0000256" key="1">
    <source>
        <dbReference type="SAM" id="Phobius"/>
    </source>
</evidence>
<keyword evidence="1" id="KW-0472">Membrane</keyword>
<dbReference type="PANTHER" id="PTHR33371:SF16">
    <property type="entry name" value="MCE-FAMILY PROTEIN MCE3F"/>
    <property type="match status" value="1"/>
</dbReference>
<gene>
    <name evidence="3" type="ORF">C7Y72_00130</name>
</gene>
<name>A0A2T4UG12_9ACTN</name>
<dbReference type="RefSeq" id="WP_107566606.1">
    <property type="nucleotide sequence ID" value="NZ_PYYB01000001.1"/>
</dbReference>
<accession>A0A2T4UG12</accession>
<feature type="transmembrane region" description="Helical" evidence="1">
    <location>
        <begin position="22"/>
        <end position="44"/>
    </location>
</feature>
<evidence type="ECO:0000313" key="4">
    <source>
        <dbReference type="Proteomes" id="UP000240739"/>
    </source>
</evidence>
<proteinExistence type="predicted"/>
<dbReference type="GO" id="GO:0005576">
    <property type="term" value="C:extracellular region"/>
    <property type="evidence" value="ECO:0007669"/>
    <property type="project" value="TreeGrafter"/>
</dbReference>